<evidence type="ECO:0000313" key="1">
    <source>
        <dbReference type="EMBL" id="KAK8219165.1"/>
    </source>
</evidence>
<gene>
    <name evidence="1" type="ORF">M8818_000896</name>
</gene>
<dbReference type="EMBL" id="JAMKPW020000004">
    <property type="protein sequence ID" value="KAK8219165.1"/>
    <property type="molecule type" value="Genomic_DNA"/>
</dbReference>
<dbReference type="Proteomes" id="UP001320706">
    <property type="component" value="Unassembled WGS sequence"/>
</dbReference>
<sequence length="378" mass="42564">MATSTFDIEKFEGTQIDDEMVREAAELFTANYGVWGHLVQKKMGSFAKEGKYSVFCIQQHITRSYEKIGRRIRMSVERLKLECLPSSNAARNIYVRVSIQGKVVGNVFATRWTHNEQIIRWITQLCVVKQFRHKGLATRLLRYLRQEENDHYFGILSSHPGAILATLHAFGCAASDIDLSIAKDHGRAIMDSSPVNYGRSAGLRGSAFGEDGEGAVCCADTGFYVDHGEPMAALEEVRGKGIVWPFGELPEGFLAIINDFVKYCRNHDPQHLPDISISEIYGSTPRNSKLRQMITQWVAYDLLEGENEWDDRIEKYDLESATDLIAVIVEQWRIIRNGSKSNDEPDCQSFLVEEGSELESVPRCSHCAAMDLVSSTKP</sequence>
<evidence type="ECO:0000313" key="2">
    <source>
        <dbReference type="Proteomes" id="UP001320706"/>
    </source>
</evidence>
<reference evidence="1" key="1">
    <citation type="submission" date="2024-02" db="EMBL/GenBank/DDBJ databases">
        <title>Metagenome Assembled Genome of Zalaria obscura JY119.</title>
        <authorList>
            <person name="Vighnesh L."/>
            <person name="Jagadeeshwari U."/>
            <person name="Venkata Ramana C."/>
            <person name="Sasikala C."/>
        </authorList>
    </citation>
    <scope>NUCLEOTIDE SEQUENCE</scope>
    <source>
        <strain evidence="1">JY119</strain>
    </source>
</reference>
<accession>A0ACC3SM55</accession>
<comment type="caution">
    <text evidence="1">The sequence shown here is derived from an EMBL/GenBank/DDBJ whole genome shotgun (WGS) entry which is preliminary data.</text>
</comment>
<keyword evidence="2" id="KW-1185">Reference proteome</keyword>
<organism evidence="1 2">
    <name type="scientific">Zalaria obscura</name>
    <dbReference type="NCBI Taxonomy" id="2024903"/>
    <lineage>
        <taxon>Eukaryota</taxon>
        <taxon>Fungi</taxon>
        <taxon>Dikarya</taxon>
        <taxon>Ascomycota</taxon>
        <taxon>Pezizomycotina</taxon>
        <taxon>Dothideomycetes</taxon>
        <taxon>Dothideomycetidae</taxon>
        <taxon>Dothideales</taxon>
        <taxon>Zalariaceae</taxon>
        <taxon>Zalaria</taxon>
    </lineage>
</organism>
<name>A0ACC3SM55_9PEZI</name>
<protein>
    <submittedName>
        <fullName evidence="1">Uncharacterized protein</fullName>
    </submittedName>
</protein>
<proteinExistence type="predicted"/>